<dbReference type="FunFam" id="3.10.110.10:FF:000060">
    <property type="entry name" value="Ubiquitin conjugating enzyme (UbcB)"/>
    <property type="match status" value="1"/>
</dbReference>
<evidence type="ECO:0000256" key="1">
    <source>
        <dbReference type="ARBA" id="ARBA00012486"/>
    </source>
</evidence>
<evidence type="ECO:0000256" key="3">
    <source>
        <dbReference type="ARBA" id="ARBA00022741"/>
    </source>
</evidence>
<sequence length="240" mass="26641">MVLSRLRRCFSSKSSSSSSYSRLRSPPPPPPLPIYHGHYRPPPIPPPRPVPIAAGAYRQPETTTGDGACGRVEEAPPRRVSIGGGSGDEEKTSAMYRIENELKAMNEESATHCSFGPVGGDIFRWEGLVIGPAHSCYEEGIFGLSIDLPSDYPSTPPQIKFQTKIFHPNIEEDGTIHIDILKENWSPALTIEKLLLSICSILSNPEAQNSINEASMMYKNEYFRFCEVAREWTKIYAMPS</sequence>
<dbReference type="EC" id="2.3.2.23" evidence="1"/>
<dbReference type="InterPro" id="IPR000608">
    <property type="entry name" value="UBC"/>
</dbReference>
<organism evidence="8 10">
    <name type="scientific">Momordica charantia</name>
    <name type="common">Bitter gourd</name>
    <name type="synonym">Balsam pear</name>
    <dbReference type="NCBI Taxonomy" id="3673"/>
    <lineage>
        <taxon>Eukaryota</taxon>
        <taxon>Viridiplantae</taxon>
        <taxon>Streptophyta</taxon>
        <taxon>Embryophyta</taxon>
        <taxon>Tracheophyta</taxon>
        <taxon>Spermatophyta</taxon>
        <taxon>Magnoliopsida</taxon>
        <taxon>eudicotyledons</taxon>
        <taxon>Gunneridae</taxon>
        <taxon>Pentapetalae</taxon>
        <taxon>rosids</taxon>
        <taxon>fabids</taxon>
        <taxon>Cucurbitales</taxon>
        <taxon>Cucurbitaceae</taxon>
        <taxon>Momordiceae</taxon>
        <taxon>Momordica</taxon>
    </lineage>
</organism>
<dbReference type="Proteomes" id="UP000504603">
    <property type="component" value="Unplaced"/>
</dbReference>
<dbReference type="PROSITE" id="PS50127">
    <property type="entry name" value="UBC_2"/>
    <property type="match status" value="1"/>
</dbReference>
<evidence type="ECO:0000313" key="10">
    <source>
        <dbReference type="RefSeq" id="XP_022138688.1"/>
    </source>
</evidence>
<dbReference type="RefSeq" id="XP_022138687.1">
    <property type="nucleotide sequence ID" value="XM_022282995.1"/>
</dbReference>
<dbReference type="GO" id="GO:0061631">
    <property type="term" value="F:ubiquitin conjugating enzyme activity"/>
    <property type="evidence" value="ECO:0007669"/>
    <property type="project" value="UniProtKB-EC"/>
</dbReference>
<dbReference type="GO" id="GO:0005524">
    <property type="term" value="F:ATP binding"/>
    <property type="evidence" value="ECO:0007669"/>
    <property type="project" value="UniProtKB-KW"/>
</dbReference>
<keyword evidence="5" id="KW-0067">ATP-binding</keyword>
<feature type="compositionally biased region" description="Basic residues" evidence="6">
    <location>
        <begin position="1"/>
        <end position="10"/>
    </location>
</feature>
<dbReference type="AlphaFoldDB" id="A0A6J1CDR5"/>
<proteinExistence type="predicted"/>
<keyword evidence="8" id="KW-1185">Reference proteome</keyword>
<evidence type="ECO:0000313" key="9">
    <source>
        <dbReference type="RefSeq" id="XP_022138687.1"/>
    </source>
</evidence>
<dbReference type="InterPro" id="IPR050113">
    <property type="entry name" value="Ub_conjugating_enzyme"/>
</dbReference>
<name>A0A6J1CDR5_MOMCH</name>
<feature type="compositionally biased region" description="Low complexity" evidence="6">
    <location>
        <begin position="11"/>
        <end position="24"/>
    </location>
</feature>
<feature type="compositionally biased region" description="Pro residues" evidence="6">
    <location>
        <begin position="40"/>
        <end position="50"/>
    </location>
</feature>
<feature type="domain" description="UBC core" evidence="7">
    <location>
        <begin position="93"/>
        <end position="238"/>
    </location>
</feature>
<evidence type="ECO:0000256" key="5">
    <source>
        <dbReference type="ARBA" id="ARBA00022840"/>
    </source>
</evidence>
<dbReference type="OrthoDB" id="1716228at2759"/>
<dbReference type="SUPFAM" id="SSF54495">
    <property type="entry name" value="UBC-like"/>
    <property type="match status" value="1"/>
</dbReference>
<keyword evidence="4" id="KW-0833">Ubl conjugation pathway</keyword>
<dbReference type="InterPro" id="IPR016135">
    <property type="entry name" value="UBQ-conjugating_enzyme/RWD"/>
</dbReference>
<protein>
    <recommendedName>
        <fullName evidence="1">E2 ubiquitin-conjugating enzyme</fullName>
        <ecNumber evidence="1">2.3.2.23</ecNumber>
    </recommendedName>
</protein>
<evidence type="ECO:0000256" key="4">
    <source>
        <dbReference type="ARBA" id="ARBA00022786"/>
    </source>
</evidence>
<dbReference type="SMART" id="SM00212">
    <property type="entry name" value="UBCc"/>
    <property type="match status" value="1"/>
</dbReference>
<gene>
    <name evidence="9 10" type="primary">LOC111009786</name>
</gene>
<dbReference type="KEGG" id="mcha:111009786"/>
<dbReference type="GeneID" id="111009786"/>
<dbReference type="Gene3D" id="3.10.110.10">
    <property type="entry name" value="Ubiquitin Conjugating Enzyme"/>
    <property type="match status" value="1"/>
</dbReference>
<evidence type="ECO:0000256" key="6">
    <source>
        <dbReference type="SAM" id="MobiDB-lite"/>
    </source>
</evidence>
<keyword evidence="3" id="KW-0547">Nucleotide-binding</keyword>
<reference evidence="9 10" key="1">
    <citation type="submission" date="2025-04" db="UniProtKB">
        <authorList>
            <consortium name="RefSeq"/>
        </authorList>
    </citation>
    <scope>IDENTIFICATION</scope>
    <source>
        <strain evidence="9 10">OHB3-1</strain>
    </source>
</reference>
<dbReference type="RefSeq" id="XP_022138688.1">
    <property type="nucleotide sequence ID" value="XM_022282996.1"/>
</dbReference>
<dbReference type="Pfam" id="PF00179">
    <property type="entry name" value="UQ_con"/>
    <property type="match status" value="1"/>
</dbReference>
<evidence type="ECO:0000259" key="7">
    <source>
        <dbReference type="PROSITE" id="PS50127"/>
    </source>
</evidence>
<dbReference type="PANTHER" id="PTHR24067">
    <property type="entry name" value="UBIQUITIN-CONJUGATING ENZYME E2"/>
    <property type="match status" value="1"/>
</dbReference>
<accession>A0A6J1CDR5</accession>
<evidence type="ECO:0000256" key="2">
    <source>
        <dbReference type="ARBA" id="ARBA00022679"/>
    </source>
</evidence>
<evidence type="ECO:0000313" key="8">
    <source>
        <dbReference type="Proteomes" id="UP000504603"/>
    </source>
</evidence>
<keyword evidence="2" id="KW-0808">Transferase</keyword>
<feature type="region of interest" description="Disordered" evidence="6">
    <location>
        <begin position="1"/>
        <end position="90"/>
    </location>
</feature>